<dbReference type="Gene3D" id="3.20.20.300">
    <property type="entry name" value="Glycoside hydrolase, family 3, N-terminal domain"/>
    <property type="match status" value="1"/>
</dbReference>
<evidence type="ECO:0000256" key="8">
    <source>
        <dbReference type="ARBA" id="ARBA00023295"/>
    </source>
</evidence>
<reference evidence="15" key="1">
    <citation type="submission" date="2010-05" db="EMBL/GenBank/DDBJ databases">
        <title>The genome sequence of Magnaporthe poae strain ATCC 64411.</title>
        <authorList>
            <person name="Ma L.-J."/>
            <person name="Dead R."/>
            <person name="Young S."/>
            <person name="Zeng Q."/>
            <person name="Koehrsen M."/>
            <person name="Alvarado L."/>
            <person name="Berlin A."/>
            <person name="Chapman S.B."/>
            <person name="Chen Z."/>
            <person name="Freedman E."/>
            <person name="Gellesch M."/>
            <person name="Goldberg J."/>
            <person name="Griggs A."/>
            <person name="Gujja S."/>
            <person name="Heilman E.R."/>
            <person name="Heiman D."/>
            <person name="Hepburn T."/>
            <person name="Howarth C."/>
            <person name="Jen D."/>
            <person name="Larson L."/>
            <person name="Mehta T."/>
            <person name="Neiman D."/>
            <person name="Pearson M."/>
            <person name="Roberts A."/>
            <person name="Saif S."/>
            <person name="Shea T."/>
            <person name="Shenoy N."/>
            <person name="Sisk P."/>
            <person name="Stolte C."/>
            <person name="Sykes S."/>
            <person name="Walk T."/>
            <person name="White J."/>
            <person name="Yandava C."/>
            <person name="Haas B."/>
            <person name="Nusbaum C."/>
            <person name="Birren B."/>
        </authorList>
    </citation>
    <scope>NUCLEOTIDE SEQUENCE [LARGE SCALE GENOMIC DNA]</scope>
    <source>
        <strain evidence="15">ATCC 64411 / 73-15</strain>
    </source>
</reference>
<dbReference type="GO" id="GO:0030245">
    <property type="term" value="P:cellulose catabolic process"/>
    <property type="evidence" value="ECO:0007669"/>
    <property type="project" value="UniProtKB-UniPathway"/>
</dbReference>
<evidence type="ECO:0000256" key="10">
    <source>
        <dbReference type="RuleBase" id="RU361161"/>
    </source>
</evidence>
<keyword evidence="6" id="KW-0325">Glycoprotein</keyword>
<dbReference type="EnsemblFungi" id="MAPG_05601T0">
    <property type="protein sequence ID" value="MAPG_05601T0"/>
    <property type="gene ID" value="MAPG_05601"/>
</dbReference>
<dbReference type="InterPro" id="IPR011658">
    <property type="entry name" value="PA14_dom"/>
</dbReference>
<dbReference type="InterPro" id="IPR036962">
    <property type="entry name" value="Glyco_hydro_3_N_sf"/>
</dbReference>
<gene>
    <name evidence="13" type="ORF">MAPG_05601</name>
</gene>
<dbReference type="EMBL" id="GL876969">
    <property type="protein sequence ID" value="KLU86589.1"/>
    <property type="molecule type" value="Genomic_DNA"/>
</dbReference>
<dbReference type="AlphaFoldDB" id="A0A0C4DZU3"/>
<dbReference type="InterPro" id="IPR036881">
    <property type="entry name" value="Glyco_hydro_3_C_sf"/>
</dbReference>
<protein>
    <recommendedName>
        <fullName evidence="4 10">beta-glucosidase</fullName>
        <ecNumber evidence="4 10">3.2.1.21</ecNumber>
    </recommendedName>
</protein>
<evidence type="ECO:0000256" key="7">
    <source>
        <dbReference type="ARBA" id="ARBA00023277"/>
    </source>
</evidence>
<comment type="pathway">
    <text evidence="2 10">Glycan metabolism; cellulose degradation.</text>
</comment>
<reference evidence="14" key="4">
    <citation type="journal article" date="2015" name="G3 (Bethesda)">
        <title>Genome sequences of three phytopathogenic species of the Magnaporthaceae family of fungi.</title>
        <authorList>
            <person name="Okagaki L.H."/>
            <person name="Nunes C.C."/>
            <person name="Sailsbery J."/>
            <person name="Clay B."/>
            <person name="Brown D."/>
            <person name="John T."/>
            <person name="Oh Y."/>
            <person name="Young N."/>
            <person name="Fitzgerald M."/>
            <person name="Haas B.J."/>
            <person name="Zeng Q."/>
            <person name="Young S."/>
            <person name="Adiconis X."/>
            <person name="Fan L."/>
            <person name="Levin J.Z."/>
            <person name="Mitchell T.K."/>
            <person name="Okubara P.A."/>
            <person name="Farman M.L."/>
            <person name="Kohn L.M."/>
            <person name="Birren B."/>
            <person name="Ma L.-J."/>
            <person name="Dean R.A."/>
        </authorList>
    </citation>
    <scope>NUCLEOTIDE SEQUENCE</scope>
    <source>
        <strain evidence="14">ATCC 64411 / 73-15</strain>
    </source>
</reference>
<dbReference type="GO" id="GO:0008422">
    <property type="term" value="F:beta-glucosidase activity"/>
    <property type="evidence" value="ECO:0007669"/>
    <property type="project" value="UniProtKB-EC"/>
</dbReference>
<evidence type="ECO:0000256" key="9">
    <source>
        <dbReference type="ARBA" id="ARBA00023326"/>
    </source>
</evidence>
<dbReference type="InterPro" id="IPR050288">
    <property type="entry name" value="Cellulose_deg_GH3"/>
</dbReference>
<dbReference type="InterPro" id="IPR001764">
    <property type="entry name" value="Glyco_hydro_3_N"/>
</dbReference>
<dbReference type="eggNOG" id="ENOG502QR4D">
    <property type="taxonomic scope" value="Eukaryota"/>
</dbReference>
<dbReference type="Pfam" id="PF07691">
    <property type="entry name" value="PA14"/>
    <property type="match status" value="1"/>
</dbReference>
<accession>A0A0C4DZU3</accession>
<dbReference type="EC" id="3.2.1.21" evidence="4 10"/>
<dbReference type="InterPro" id="IPR017853">
    <property type="entry name" value="GH"/>
</dbReference>
<evidence type="ECO:0000256" key="4">
    <source>
        <dbReference type="ARBA" id="ARBA00012744"/>
    </source>
</evidence>
<keyword evidence="15" id="KW-1185">Reference proteome</keyword>
<dbReference type="OMA" id="YWANATH"/>
<dbReference type="InterPro" id="IPR019800">
    <property type="entry name" value="Glyco_hydro_3_AS"/>
</dbReference>
<dbReference type="PRINTS" id="PR00133">
    <property type="entry name" value="GLHYDRLASE3"/>
</dbReference>
<dbReference type="SUPFAM" id="SSF52279">
    <property type="entry name" value="Beta-D-glucan exohydrolase, C-terminal domain"/>
    <property type="match status" value="1"/>
</dbReference>
<dbReference type="UniPathway" id="UPA00696"/>
<dbReference type="VEuPathDB" id="FungiDB:MAPG_05601"/>
<keyword evidence="8 10" id="KW-0326">Glycosidase</keyword>
<dbReference type="OrthoDB" id="47059at2759"/>
<reference evidence="13" key="3">
    <citation type="submission" date="2011-03" db="EMBL/GenBank/DDBJ databases">
        <title>Annotation of Magnaporthe poae ATCC 64411.</title>
        <authorList>
            <person name="Ma L.-J."/>
            <person name="Dead R."/>
            <person name="Young S.K."/>
            <person name="Zeng Q."/>
            <person name="Gargeya S."/>
            <person name="Fitzgerald M."/>
            <person name="Haas B."/>
            <person name="Abouelleil A."/>
            <person name="Alvarado L."/>
            <person name="Arachchi H.M."/>
            <person name="Berlin A."/>
            <person name="Brown A."/>
            <person name="Chapman S.B."/>
            <person name="Chen Z."/>
            <person name="Dunbar C."/>
            <person name="Freedman E."/>
            <person name="Gearin G."/>
            <person name="Gellesch M."/>
            <person name="Goldberg J."/>
            <person name="Griggs A."/>
            <person name="Gujja S."/>
            <person name="Heiman D."/>
            <person name="Howarth C."/>
            <person name="Larson L."/>
            <person name="Lui A."/>
            <person name="MacDonald P.J.P."/>
            <person name="Mehta T."/>
            <person name="Montmayeur A."/>
            <person name="Murphy C."/>
            <person name="Neiman D."/>
            <person name="Pearson M."/>
            <person name="Priest M."/>
            <person name="Roberts A."/>
            <person name="Saif S."/>
            <person name="Shea T."/>
            <person name="Shenoy N."/>
            <person name="Sisk P."/>
            <person name="Stolte C."/>
            <person name="Sykes S."/>
            <person name="Yandava C."/>
            <person name="Wortman J."/>
            <person name="Nusbaum C."/>
            <person name="Birren B."/>
        </authorList>
    </citation>
    <scope>NUCLEOTIDE SEQUENCE</scope>
    <source>
        <strain evidence="13">ATCC 64411</strain>
    </source>
</reference>
<evidence type="ECO:0000259" key="12">
    <source>
        <dbReference type="PROSITE" id="PS51820"/>
    </source>
</evidence>
<dbReference type="Gene3D" id="2.60.120.260">
    <property type="entry name" value="Galactose-binding domain-like"/>
    <property type="match status" value="1"/>
</dbReference>
<feature type="region of interest" description="Disordered" evidence="11">
    <location>
        <begin position="1"/>
        <end position="31"/>
    </location>
</feature>
<keyword evidence="7 10" id="KW-0119">Carbohydrate metabolism</keyword>
<feature type="domain" description="PA14" evidence="12">
    <location>
        <begin position="395"/>
        <end position="543"/>
    </location>
</feature>
<comment type="similarity">
    <text evidence="3 10">Belongs to the glycosyl hydrolase 3 family.</text>
</comment>
<dbReference type="PROSITE" id="PS00775">
    <property type="entry name" value="GLYCOSYL_HYDROL_F3"/>
    <property type="match status" value="1"/>
</dbReference>
<sequence length="618" mass="67484">MVVDGSTAGPDGKSTIVTTAQEREHVQAEETPSRYASRMLPLLTLAEKASLLAGSDLWRTAAIPRLDGVAAFVSLAATFESLAAILVAECRAKGVDLLLGPTVCISRAPLGGRNFEAYGEDPFLAGKLASVYINALRAKGIGACIKHFTTNDQEHRRFFVDAIIPERALREVHTRPFEIAIRASNPWSLMTAYNKVNGRFCSTNTVLLEQILREEWGWDGLVMSDWFGTNTVVPGLKAGGKHVLQAVDEGLLSGRDVDECVRHVLEPSAKVGKHKIANWIEPPESAVDTPQFRRLLRQAACEGIVLLKNEAGMLPPRIKPGFKVAMIGPNAGRAVQAGGGSSNLEPHYRTVPFDCMKRALSERGIDGVELSLTPGIVLNRYLPLLDKDVMVDPVTGTPGFHVQYWANATHSGEPVFTEHRVSSYIVCYDGLPPQLMTGARYSYRARTTLRPKTTGRRTLSLSTCGPGKLLLEGAAIIDIERHWWSSKSTLFMSYGSPEETAEAHPEAGRAYELELVSVSRELEEFEFTLTGDMPREEVKDGGRIGFREEVREDLFAQAVRLTAEADLVVLVVGEDHEWESETSDMPSMHLPLATDTLVSAVLDANANAVVVNQTGSPS</sequence>
<dbReference type="Pfam" id="PF00933">
    <property type="entry name" value="Glyco_hydro_3"/>
    <property type="match status" value="1"/>
</dbReference>
<evidence type="ECO:0000256" key="11">
    <source>
        <dbReference type="SAM" id="MobiDB-lite"/>
    </source>
</evidence>
<dbReference type="PANTHER" id="PTHR42715">
    <property type="entry name" value="BETA-GLUCOSIDASE"/>
    <property type="match status" value="1"/>
</dbReference>
<evidence type="ECO:0000256" key="3">
    <source>
        <dbReference type="ARBA" id="ARBA00005336"/>
    </source>
</evidence>
<evidence type="ECO:0000313" key="13">
    <source>
        <dbReference type="EMBL" id="KLU86589.1"/>
    </source>
</evidence>
<evidence type="ECO:0000256" key="5">
    <source>
        <dbReference type="ARBA" id="ARBA00022801"/>
    </source>
</evidence>
<name>A0A0C4DZU3_MAGP6</name>
<dbReference type="PANTHER" id="PTHR42715:SF3">
    <property type="entry name" value="BETA-GLUCOSIDASE B-RELATED"/>
    <property type="match status" value="1"/>
</dbReference>
<dbReference type="Proteomes" id="UP000011715">
    <property type="component" value="Unassembled WGS sequence"/>
</dbReference>
<dbReference type="EMBL" id="ADBL01001336">
    <property type="status" value="NOT_ANNOTATED_CDS"/>
    <property type="molecule type" value="Genomic_DNA"/>
</dbReference>
<dbReference type="Gene3D" id="3.40.50.1700">
    <property type="entry name" value="Glycoside hydrolase family 3 C-terminal domain"/>
    <property type="match status" value="1"/>
</dbReference>
<organism evidence="14 15">
    <name type="scientific">Magnaporthiopsis poae (strain ATCC 64411 / 73-15)</name>
    <name type="common">Kentucky bluegrass fungus</name>
    <name type="synonym">Magnaporthe poae</name>
    <dbReference type="NCBI Taxonomy" id="644358"/>
    <lineage>
        <taxon>Eukaryota</taxon>
        <taxon>Fungi</taxon>
        <taxon>Dikarya</taxon>
        <taxon>Ascomycota</taxon>
        <taxon>Pezizomycotina</taxon>
        <taxon>Sordariomycetes</taxon>
        <taxon>Sordariomycetidae</taxon>
        <taxon>Magnaporthales</taxon>
        <taxon>Magnaporthaceae</taxon>
        <taxon>Magnaporthiopsis</taxon>
    </lineage>
</organism>
<dbReference type="InterPro" id="IPR002772">
    <property type="entry name" value="Glyco_hydro_3_C"/>
</dbReference>
<dbReference type="Pfam" id="PF01915">
    <property type="entry name" value="Glyco_hydro_3_C"/>
    <property type="match status" value="1"/>
</dbReference>
<keyword evidence="9 10" id="KW-0624">Polysaccharide degradation</keyword>
<comment type="catalytic activity">
    <reaction evidence="1 10">
        <text>Hydrolysis of terminal, non-reducing beta-D-glucosyl residues with release of beta-D-glucose.</text>
        <dbReference type="EC" id="3.2.1.21"/>
    </reaction>
</comment>
<proteinExistence type="inferred from homology"/>
<reference evidence="13" key="2">
    <citation type="submission" date="2010-05" db="EMBL/GenBank/DDBJ databases">
        <title>The Genome Sequence of Magnaporthe poae strain ATCC 64411.</title>
        <authorList>
            <consortium name="The Broad Institute Genome Sequencing Platform"/>
            <consortium name="Broad Institute Genome Sequencing Center for Infectious Disease"/>
            <person name="Ma L.-J."/>
            <person name="Dead R."/>
            <person name="Young S."/>
            <person name="Zeng Q."/>
            <person name="Koehrsen M."/>
            <person name="Alvarado L."/>
            <person name="Berlin A."/>
            <person name="Chapman S.B."/>
            <person name="Chen Z."/>
            <person name="Freedman E."/>
            <person name="Gellesch M."/>
            <person name="Goldberg J."/>
            <person name="Griggs A."/>
            <person name="Gujja S."/>
            <person name="Heilman E.R."/>
            <person name="Heiman D."/>
            <person name="Hepburn T."/>
            <person name="Howarth C."/>
            <person name="Jen D."/>
            <person name="Larson L."/>
            <person name="Mehta T."/>
            <person name="Neiman D."/>
            <person name="Pearson M."/>
            <person name="Roberts A."/>
            <person name="Saif S."/>
            <person name="Shea T."/>
            <person name="Shenoy N."/>
            <person name="Sisk P."/>
            <person name="Stolte C."/>
            <person name="Sykes S."/>
            <person name="Walk T."/>
            <person name="White J."/>
            <person name="Yandava C."/>
            <person name="Haas B."/>
            <person name="Nusbaum C."/>
            <person name="Birren B."/>
        </authorList>
    </citation>
    <scope>NUCLEOTIDE SEQUENCE</scope>
    <source>
        <strain evidence="13">ATCC 64411</strain>
    </source>
</reference>
<evidence type="ECO:0000313" key="15">
    <source>
        <dbReference type="Proteomes" id="UP000011715"/>
    </source>
</evidence>
<dbReference type="InterPro" id="IPR037524">
    <property type="entry name" value="PA14/GLEYA"/>
</dbReference>
<evidence type="ECO:0000256" key="1">
    <source>
        <dbReference type="ARBA" id="ARBA00000448"/>
    </source>
</evidence>
<reference evidence="14" key="5">
    <citation type="submission" date="2015-06" db="UniProtKB">
        <authorList>
            <consortium name="EnsemblFungi"/>
        </authorList>
    </citation>
    <scope>IDENTIFICATION</scope>
    <source>
        <strain evidence="14">ATCC 64411</strain>
    </source>
</reference>
<evidence type="ECO:0000313" key="14">
    <source>
        <dbReference type="EnsemblFungi" id="MAPG_05601T0"/>
    </source>
</evidence>
<dbReference type="PROSITE" id="PS51820">
    <property type="entry name" value="PA14"/>
    <property type="match status" value="1"/>
</dbReference>
<evidence type="ECO:0000256" key="2">
    <source>
        <dbReference type="ARBA" id="ARBA00004987"/>
    </source>
</evidence>
<evidence type="ECO:0000256" key="6">
    <source>
        <dbReference type="ARBA" id="ARBA00023180"/>
    </source>
</evidence>
<dbReference type="STRING" id="644358.A0A0C4DZU3"/>
<keyword evidence="5 10" id="KW-0378">Hydrolase</keyword>
<feature type="compositionally biased region" description="Basic and acidic residues" evidence="11">
    <location>
        <begin position="21"/>
        <end position="31"/>
    </location>
</feature>
<dbReference type="SUPFAM" id="SSF51445">
    <property type="entry name" value="(Trans)glycosidases"/>
    <property type="match status" value="1"/>
</dbReference>